<dbReference type="Proteomes" id="UP001622612">
    <property type="component" value="Chromosome"/>
</dbReference>
<organism evidence="3 4">
    <name type="scientific">Metamycoplasma faucium</name>
    <dbReference type="NCBI Taxonomy" id="56142"/>
    <lineage>
        <taxon>Bacteria</taxon>
        <taxon>Bacillati</taxon>
        <taxon>Mycoplasmatota</taxon>
        <taxon>Mycoplasmoidales</taxon>
        <taxon>Metamycoplasmataceae</taxon>
        <taxon>Metamycoplasma</taxon>
    </lineage>
</organism>
<evidence type="ECO:0000256" key="1">
    <source>
        <dbReference type="ARBA" id="ARBA00022723"/>
    </source>
</evidence>
<dbReference type="Gene3D" id="3.20.20.70">
    <property type="entry name" value="Aldolase class I"/>
    <property type="match status" value="1"/>
</dbReference>
<dbReference type="CDD" id="cd00429">
    <property type="entry name" value="RPE"/>
    <property type="match status" value="1"/>
</dbReference>
<keyword evidence="4" id="KW-1185">Reference proteome</keyword>
<dbReference type="InterPro" id="IPR000056">
    <property type="entry name" value="Ribul_P_3_epim-like"/>
</dbReference>
<protein>
    <submittedName>
        <fullName evidence="3">Ribulose-phosphate 3-epimerase</fullName>
    </submittedName>
</protein>
<dbReference type="EMBL" id="CP088155">
    <property type="protein sequence ID" value="WYM97333.1"/>
    <property type="molecule type" value="Genomic_DNA"/>
</dbReference>
<dbReference type="InterPro" id="IPR011060">
    <property type="entry name" value="RibuloseP-bd_barrel"/>
</dbReference>
<proteinExistence type="predicted"/>
<dbReference type="PROSITE" id="PS01085">
    <property type="entry name" value="RIBUL_P_3_EPIMER_1"/>
    <property type="match status" value="1"/>
</dbReference>
<sequence length="226" mass="25908">MKKISPSILNVNPNHFVEYVNQLVKWGVSNVHYDVMDKIFVPNDALQLSEIKEIKNSCLPHIMDIHLMVKDVKKYYSMYKNVGDILTFHYEVLDNDLFNWIIREAKKDNIKIGIAINPETNILEVFNFIKEKIHDISLVLIMSVHPGKGGQKFIDDSLQKVSFIKNEFNKMNIRNIIIQIDGGINDLTIKKSFDAGVDLAVVGSYLVKNFSKNVIDNLLSSDLLEK</sequence>
<evidence type="ECO:0000313" key="3">
    <source>
        <dbReference type="EMBL" id="WYM97333.1"/>
    </source>
</evidence>
<evidence type="ECO:0000313" key="4">
    <source>
        <dbReference type="Proteomes" id="UP001622612"/>
    </source>
</evidence>
<dbReference type="RefSeq" id="WP_405311723.1">
    <property type="nucleotide sequence ID" value="NZ_CP088155.1"/>
</dbReference>
<keyword evidence="1" id="KW-0479">Metal-binding</keyword>
<keyword evidence="2" id="KW-0413">Isomerase</keyword>
<dbReference type="PANTHER" id="PTHR11749">
    <property type="entry name" value="RIBULOSE-5-PHOSPHATE-3-EPIMERASE"/>
    <property type="match status" value="1"/>
</dbReference>
<dbReference type="PROSITE" id="PS01086">
    <property type="entry name" value="RIBUL_P_3_EPIMER_2"/>
    <property type="match status" value="1"/>
</dbReference>
<name>A0ABZ2TQ96_9BACT</name>
<dbReference type="SUPFAM" id="SSF51366">
    <property type="entry name" value="Ribulose-phoshate binding barrel"/>
    <property type="match status" value="1"/>
</dbReference>
<gene>
    <name evidence="3" type="ORF">LQ356_00345</name>
</gene>
<evidence type="ECO:0000256" key="2">
    <source>
        <dbReference type="ARBA" id="ARBA00023235"/>
    </source>
</evidence>
<dbReference type="InterPro" id="IPR013785">
    <property type="entry name" value="Aldolase_TIM"/>
</dbReference>
<accession>A0ABZ2TQ96</accession>
<dbReference type="NCBIfam" id="NF004076">
    <property type="entry name" value="PRK05581.1-4"/>
    <property type="match status" value="1"/>
</dbReference>
<reference evidence="3" key="1">
    <citation type="submission" date="2021-11" db="EMBL/GenBank/DDBJ databases">
        <title>The first genome sequence of unculturable Mycoplasma faucium obtained by de novo assembly of metagenomic reads.</title>
        <authorList>
            <person name="Sabat A.J."/>
            <person name="Bathoorn E."/>
            <person name="Akkerboom V."/>
            <person name="Friedrich A.W."/>
        </authorList>
    </citation>
    <scope>NUCLEOTIDE SEQUENCE [LARGE SCALE GENOMIC DNA]</scope>
    <source>
        <strain evidence="3">UMCG-MFM1</strain>
    </source>
</reference>
<dbReference type="Pfam" id="PF00834">
    <property type="entry name" value="Ribul_P_3_epim"/>
    <property type="match status" value="1"/>
</dbReference>